<gene>
    <name evidence="4" type="ORF">FRIFI_1169</name>
</gene>
<evidence type="ECO:0000256" key="2">
    <source>
        <dbReference type="SAM" id="MobiDB-lite"/>
    </source>
</evidence>
<dbReference type="NCBIfam" id="TIGR01446">
    <property type="entry name" value="DnaD_dom"/>
    <property type="match status" value="1"/>
</dbReference>
<feature type="domain" description="DnaB/C C-terminal" evidence="3">
    <location>
        <begin position="189"/>
        <end position="258"/>
    </location>
</feature>
<dbReference type="InterPro" id="IPR053162">
    <property type="entry name" value="DnaD"/>
</dbReference>
<protein>
    <submittedName>
        <fullName evidence="4">Primosome, DnaD subunit</fullName>
    </submittedName>
</protein>
<dbReference type="Gene3D" id="1.10.10.630">
    <property type="entry name" value="DnaD domain-like"/>
    <property type="match status" value="1"/>
</dbReference>
<accession>A0A2P2BQS1</accession>
<dbReference type="InterPro" id="IPR034829">
    <property type="entry name" value="DnaD-like_sf"/>
</dbReference>
<name>A0A2P2BQS1_9FIRM</name>
<dbReference type="Proteomes" id="UP000245695">
    <property type="component" value="Chromosome 1"/>
</dbReference>
<evidence type="ECO:0000313" key="5">
    <source>
        <dbReference type="Proteomes" id="UP000245695"/>
    </source>
</evidence>
<dbReference type="AlphaFoldDB" id="A0A2P2BQS1"/>
<dbReference type="PANTHER" id="PTHR37293:SF5">
    <property type="entry name" value="DNA REPLICATION PROTEIN"/>
    <property type="match status" value="1"/>
</dbReference>
<evidence type="ECO:0000256" key="1">
    <source>
        <dbReference type="ARBA" id="ARBA00093462"/>
    </source>
</evidence>
<feature type="compositionally biased region" description="Basic and acidic residues" evidence="2">
    <location>
        <begin position="156"/>
        <end position="177"/>
    </location>
</feature>
<evidence type="ECO:0000313" key="4">
    <source>
        <dbReference type="EMBL" id="CEI72708.1"/>
    </source>
</evidence>
<organism evidence="4 5">
    <name type="scientific">Romboutsia hominis</name>
    <dbReference type="NCBI Taxonomy" id="1507512"/>
    <lineage>
        <taxon>Bacteria</taxon>
        <taxon>Bacillati</taxon>
        <taxon>Bacillota</taxon>
        <taxon>Clostridia</taxon>
        <taxon>Peptostreptococcales</taxon>
        <taxon>Peptostreptococcaceae</taxon>
        <taxon>Romboutsia</taxon>
    </lineage>
</organism>
<comment type="similarity">
    <text evidence="1">Belongs to the DnaB/DnaD family.</text>
</comment>
<sequence>MAIFRHVRTEFWKDEKVLEEMTPEDKLFFLYILTNTNTTQIGIYKIPKKQIAFELGYSVESINTLIDRFENYYKIIRYNQQTRELAIRRWGKYNLVKGGKPIIDCVKKEVKEVKDKSLLAYIAQHIDKEEIKREFENYIDDTCNDSLDSISTIGAQKEKEKEKENKKEKEEEKENEHLSYSSSLSKFKKLYEENIGLINGIVAQWLIDITETIDYELFKRAIEIATDRGKCNKGYVNGIINQWNDNNIKSYSDLLAYEKSLKNRGDKYGKGSNNYRNNEYAIWYEGEDEDIYRKPTPEEIAEVEREFGRFRS</sequence>
<dbReference type="KEGG" id="rhom:FRIFI_1169"/>
<dbReference type="InterPro" id="IPR006343">
    <property type="entry name" value="DnaB/C_C"/>
</dbReference>
<dbReference type="PANTHER" id="PTHR37293">
    <property type="entry name" value="PHAGE REPLICATION PROTEIN-RELATED"/>
    <property type="match status" value="1"/>
</dbReference>
<evidence type="ECO:0000259" key="3">
    <source>
        <dbReference type="Pfam" id="PF07261"/>
    </source>
</evidence>
<keyword evidence="5" id="KW-1185">Reference proteome</keyword>
<proteinExistence type="inferred from homology"/>
<dbReference type="SUPFAM" id="SSF158499">
    <property type="entry name" value="DnaD domain-like"/>
    <property type="match status" value="1"/>
</dbReference>
<dbReference type="RefSeq" id="WP_166505294.1">
    <property type="nucleotide sequence ID" value="NZ_LN650648.1"/>
</dbReference>
<dbReference type="EMBL" id="LN650648">
    <property type="protein sequence ID" value="CEI72708.1"/>
    <property type="molecule type" value="Genomic_DNA"/>
</dbReference>
<dbReference type="Pfam" id="PF07261">
    <property type="entry name" value="DnaB_2"/>
    <property type="match status" value="1"/>
</dbReference>
<reference evidence="4 5" key="1">
    <citation type="submission" date="2014-09" db="EMBL/GenBank/DDBJ databases">
        <authorList>
            <person name="Hornung B.V."/>
        </authorList>
    </citation>
    <scope>NUCLEOTIDE SEQUENCE [LARGE SCALE GENOMIC DNA]</scope>
    <source>
        <strain evidence="4 5">FRIFI</strain>
    </source>
</reference>
<feature type="region of interest" description="Disordered" evidence="2">
    <location>
        <begin position="154"/>
        <end position="177"/>
    </location>
</feature>